<feature type="transmembrane region" description="Helical" evidence="23">
    <location>
        <begin position="223"/>
        <end position="243"/>
    </location>
</feature>
<reference evidence="24 25" key="1">
    <citation type="journal article" date="2018" name="Gigascience">
        <title>Genomes of trombidid mites reveal novel predicted allergens and laterally-transferred genes associated with secondary metabolism.</title>
        <authorList>
            <person name="Dong X."/>
            <person name="Chaisiri K."/>
            <person name="Xia D."/>
            <person name="Armstrong S.D."/>
            <person name="Fang Y."/>
            <person name="Donnelly M.J."/>
            <person name="Kadowaki T."/>
            <person name="McGarry J.W."/>
            <person name="Darby A.C."/>
            <person name="Makepeace B.L."/>
        </authorList>
    </citation>
    <scope>NUCLEOTIDE SEQUENCE [LARGE SCALE GENOMIC DNA]</scope>
    <source>
        <strain evidence="24">UoL-WK</strain>
    </source>
</reference>
<feature type="transmembrane region" description="Helical" evidence="23">
    <location>
        <begin position="136"/>
        <end position="153"/>
    </location>
</feature>
<evidence type="ECO:0000313" key="25">
    <source>
        <dbReference type="Proteomes" id="UP000285301"/>
    </source>
</evidence>
<keyword evidence="13" id="KW-0756">Sterol biosynthesis</keyword>
<evidence type="ECO:0000256" key="1">
    <source>
        <dbReference type="ARBA" id="ARBA00004477"/>
    </source>
</evidence>
<dbReference type="GO" id="GO:0047598">
    <property type="term" value="F:7-dehydrocholesterol reductase activity"/>
    <property type="evidence" value="ECO:0007669"/>
    <property type="project" value="UniProtKB-EC"/>
</dbReference>
<evidence type="ECO:0000256" key="7">
    <source>
        <dbReference type="ARBA" id="ARBA00022778"/>
    </source>
</evidence>
<dbReference type="GO" id="GO:0006695">
    <property type="term" value="P:cholesterol biosynthetic process"/>
    <property type="evidence" value="ECO:0007669"/>
    <property type="project" value="UniProtKB-UniPathway"/>
</dbReference>
<keyword evidence="8" id="KW-0256">Endoplasmic reticulum</keyword>
<evidence type="ECO:0000256" key="18">
    <source>
        <dbReference type="ARBA" id="ARBA00038851"/>
    </source>
</evidence>
<keyword evidence="7" id="KW-0152">Cholesterol biosynthesis</keyword>
<evidence type="ECO:0000256" key="19">
    <source>
        <dbReference type="ARBA" id="ARBA00039984"/>
    </source>
</evidence>
<evidence type="ECO:0000256" key="13">
    <source>
        <dbReference type="ARBA" id="ARBA00023011"/>
    </source>
</evidence>
<evidence type="ECO:0000256" key="16">
    <source>
        <dbReference type="ARBA" id="ARBA00023166"/>
    </source>
</evidence>
<dbReference type="GO" id="GO:0005789">
    <property type="term" value="C:endoplasmic reticulum membrane"/>
    <property type="evidence" value="ECO:0007669"/>
    <property type="project" value="UniProtKB-SubCell"/>
</dbReference>
<feature type="transmembrane region" description="Helical" evidence="23">
    <location>
        <begin position="66"/>
        <end position="86"/>
    </location>
</feature>
<organism evidence="24 25">
    <name type="scientific">Dinothrombium tinctorium</name>
    <dbReference type="NCBI Taxonomy" id="1965070"/>
    <lineage>
        <taxon>Eukaryota</taxon>
        <taxon>Metazoa</taxon>
        <taxon>Ecdysozoa</taxon>
        <taxon>Arthropoda</taxon>
        <taxon>Chelicerata</taxon>
        <taxon>Arachnida</taxon>
        <taxon>Acari</taxon>
        <taxon>Acariformes</taxon>
        <taxon>Trombidiformes</taxon>
        <taxon>Prostigmata</taxon>
        <taxon>Anystina</taxon>
        <taxon>Parasitengona</taxon>
        <taxon>Trombidioidea</taxon>
        <taxon>Trombidiidae</taxon>
        <taxon>Dinothrombium</taxon>
    </lineage>
</organism>
<dbReference type="PANTHER" id="PTHR21257:SF38">
    <property type="entry name" value="7-DEHYDROCHOLESTEROL REDUCTASE"/>
    <property type="match status" value="1"/>
</dbReference>
<comment type="subcellular location">
    <subcellularLocation>
        <location evidence="1">Endoplasmic reticulum membrane</location>
        <topology evidence="1">Multi-pass membrane protein</topology>
    </subcellularLocation>
</comment>
<keyword evidence="15 23" id="KW-0472">Membrane</keyword>
<dbReference type="STRING" id="1965070.A0A443R4E5"/>
<accession>A0A443R4E5</accession>
<dbReference type="PROSITE" id="PS01018">
    <property type="entry name" value="STEROL_REDUCT_2"/>
    <property type="match status" value="1"/>
</dbReference>
<evidence type="ECO:0000256" key="21">
    <source>
        <dbReference type="ARBA" id="ARBA00047795"/>
    </source>
</evidence>
<evidence type="ECO:0000256" key="2">
    <source>
        <dbReference type="ARBA" id="ARBA00004770"/>
    </source>
</evidence>
<comment type="catalytic activity">
    <reaction evidence="21">
        <text>cholesterol + NADP(+) = 7-dehydrocholesterol + NADPH + H(+)</text>
        <dbReference type="Rhea" id="RHEA:23984"/>
        <dbReference type="ChEBI" id="CHEBI:15378"/>
        <dbReference type="ChEBI" id="CHEBI:16113"/>
        <dbReference type="ChEBI" id="CHEBI:17759"/>
        <dbReference type="ChEBI" id="CHEBI:57783"/>
        <dbReference type="ChEBI" id="CHEBI:58349"/>
        <dbReference type="EC" id="1.3.1.21"/>
    </reaction>
    <physiologicalReaction direction="right-to-left" evidence="21">
        <dbReference type="Rhea" id="RHEA:23986"/>
    </physiologicalReaction>
</comment>
<evidence type="ECO:0000256" key="22">
    <source>
        <dbReference type="ARBA" id="ARBA00047826"/>
    </source>
</evidence>
<dbReference type="UniPathway" id="UPA00063"/>
<keyword evidence="11 23" id="KW-1133">Transmembrane helix</keyword>
<dbReference type="InterPro" id="IPR001171">
    <property type="entry name" value="ERG24_DHCR-like"/>
</dbReference>
<evidence type="ECO:0000256" key="4">
    <source>
        <dbReference type="ARBA" id="ARBA00022516"/>
    </source>
</evidence>
<keyword evidence="6 23" id="KW-0812">Transmembrane</keyword>
<evidence type="ECO:0000256" key="20">
    <source>
        <dbReference type="ARBA" id="ARBA00042688"/>
    </source>
</evidence>
<dbReference type="Proteomes" id="UP000285301">
    <property type="component" value="Unassembled WGS sequence"/>
</dbReference>
<keyword evidence="10" id="KW-0752">Steroid biosynthesis</keyword>
<dbReference type="PROSITE" id="PS01017">
    <property type="entry name" value="STEROL_REDUCT_1"/>
    <property type="match status" value="1"/>
</dbReference>
<dbReference type="OrthoDB" id="5326588at2759"/>
<keyword evidence="5" id="KW-0153">Cholesterol metabolism</keyword>
<evidence type="ECO:0000256" key="15">
    <source>
        <dbReference type="ARBA" id="ARBA00023136"/>
    </source>
</evidence>
<feature type="transmembrane region" description="Helical" evidence="23">
    <location>
        <begin position="263"/>
        <end position="285"/>
    </location>
</feature>
<feature type="transmembrane region" description="Helical" evidence="23">
    <location>
        <begin position="297"/>
        <end position="316"/>
    </location>
</feature>
<comment type="catalytic activity">
    <reaction evidence="22">
        <text>7-dehydrodesmosterol + NADPH + H(+) = desmosterol + NADP(+)</text>
        <dbReference type="Rhea" id="RHEA:46740"/>
        <dbReference type="ChEBI" id="CHEBI:15378"/>
        <dbReference type="ChEBI" id="CHEBI:17737"/>
        <dbReference type="ChEBI" id="CHEBI:27910"/>
        <dbReference type="ChEBI" id="CHEBI:57783"/>
        <dbReference type="ChEBI" id="CHEBI:58349"/>
    </reaction>
    <physiologicalReaction direction="left-to-right" evidence="22">
        <dbReference type="Rhea" id="RHEA:46741"/>
    </physiologicalReaction>
</comment>
<evidence type="ECO:0000313" key="24">
    <source>
        <dbReference type="EMBL" id="RWS10142.1"/>
    </source>
</evidence>
<keyword evidence="4" id="KW-0444">Lipid biosynthesis</keyword>
<feature type="transmembrane region" description="Helical" evidence="23">
    <location>
        <begin position="378"/>
        <end position="404"/>
    </location>
</feature>
<comment type="similarity">
    <text evidence="3">Belongs to the ERG4/ERG24 family.</text>
</comment>
<evidence type="ECO:0000256" key="14">
    <source>
        <dbReference type="ARBA" id="ARBA00023098"/>
    </source>
</evidence>
<dbReference type="GO" id="GO:0016132">
    <property type="term" value="P:brassinosteroid biosynthetic process"/>
    <property type="evidence" value="ECO:0007669"/>
    <property type="project" value="TreeGrafter"/>
</dbReference>
<comment type="pathway">
    <text evidence="2">Steroid biosynthesis; cholesterol biosynthesis.</text>
</comment>
<dbReference type="PANTHER" id="PTHR21257">
    <property type="entry name" value="DELTA(14)-STEROL REDUCTASE"/>
    <property type="match status" value="1"/>
</dbReference>
<feature type="transmembrane region" description="Helical" evidence="23">
    <location>
        <begin position="106"/>
        <end position="124"/>
    </location>
</feature>
<evidence type="ECO:0000256" key="17">
    <source>
        <dbReference type="ARBA" id="ARBA00023221"/>
    </source>
</evidence>
<keyword evidence="17" id="KW-0753">Steroid metabolism</keyword>
<keyword evidence="12" id="KW-0560">Oxidoreductase</keyword>
<evidence type="ECO:0000256" key="8">
    <source>
        <dbReference type="ARBA" id="ARBA00022824"/>
    </source>
</evidence>
<feature type="transmembrane region" description="Helical" evidence="23">
    <location>
        <begin position="192"/>
        <end position="211"/>
    </location>
</feature>
<comment type="caution">
    <text evidence="24">The sequence shown here is derived from an EMBL/GenBank/DDBJ whole genome shotgun (WGS) entry which is preliminary data.</text>
</comment>
<dbReference type="Pfam" id="PF01222">
    <property type="entry name" value="ERG4_ERG24"/>
    <property type="match status" value="1"/>
</dbReference>
<keyword evidence="16" id="KW-1207">Sterol metabolism</keyword>
<evidence type="ECO:0000256" key="9">
    <source>
        <dbReference type="ARBA" id="ARBA00022857"/>
    </source>
</evidence>
<feature type="transmembrane region" description="Helical" evidence="23">
    <location>
        <begin position="12"/>
        <end position="33"/>
    </location>
</feature>
<name>A0A443R4E5_9ACAR</name>
<dbReference type="Gene3D" id="1.20.120.1630">
    <property type="match status" value="1"/>
</dbReference>
<sequence length="438" mass="51164">MGLYEVVFRQTLYPLLLMIITPNVAVVLPYIIINRNSNLQMILRNENMIEVVQNAWNLVKWRSFQYPIIIVVLLLWAGFSCVGLGGEPYLGPKQMSGFRAEYFHSGFRFYVISMTLVVPLIAYFDMLPLYNNFVTFAAYLVVFGFLFSIFLYIKGKVAPSPGIFRSSGNPIFDFYWGTELYPRVGEFLDLKQIIICRFGLFLWQLIILVAWKANFELYQASYARGYINWAFTANVLLQSLYLAKFYYWEDGYMSTIDIAFDHFGYYTAWGCIAFVPTFYTSPSLYLVRHSPITGFHIIKFLTTTMIGVSMLILNYITDYQRQVVRKTDGKCEIWGKPAKIIRAVYHDEDNKPVQSLLLASGFWSCARHMNYAFEIGLAFVWSATASFISPIPYFYVIFLTILLVHRSLRDDHKCRLKYGKYWEEYCQLVPYRIFPFVF</sequence>
<evidence type="ECO:0000256" key="12">
    <source>
        <dbReference type="ARBA" id="ARBA00023002"/>
    </source>
</evidence>
<keyword evidence="9" id="KW-0521">NADP</keyword>
<evidence type="ECO:0000256" key="23">
    <source>
        <dbReference type="SAM" id="Phobius"/>
    </source>
</evidence>
<dbReference type="AlphaFoldDB" id="A0A443R4E5"/>
<dbReference type="EMBL" id="NCKU01002206">
    <property type="protein sequence ID" value="RWS10142.1"/>
    <property type="molecule type" value="Genomic_DNA"/>
</dbReference>
<dbReference type="InterPro" id="IPR018083">
    <property type="entry name" value="Sterol_reductase_CS"/>
</dbReference>
<evidence type="ECO:0000256" key="5">
    <source>
        <dbReference type="ARBA" id="ARBA00022548"/>
    </source>
</evidence>
<evidence type="ECO:0000256" key="10">
    <source>
        <dbReference type="ARBA" id="ARBA00022955"/>
    </source>
</evidence>
<evidence type="ECO:0000256" key="3">
    <source>
        <dbReference type="ARBA" id="ARBA00005402"/>
    </source>
</evidence>
<keyword evidence="14" id="KW-0443">Lipid metabolism</keyword>
<protein>
    <recommendedName>
        <fullName evidence="19">7-dehydrocholesterol reductase</fullName>
        <ecNumber evidence="18">1.3.1.21</ecNumber>
    </recommendedName>
    <alternativeName>
        <fullName evidence="20">Sterol Delta(7)-reductase</fullName>
    </alternativeName>
</protein>
<evidence type="ECO:0000256" key="11">
    <source>
        <dbReference type="ARBA" id="ARBA00022989"/>
    </source>
</evidence>
<evidence type="ECO:0000256" key="6">
    <source>
        <dbReference type="ARBA" id="ARBA00022692"/>
    </source>
</evidence>
<dbReference type="EC" id="1.3.1.21" evidence="18"/>
<proteinExistence type="inferred from homology"/>
<keyword evidence="25" id="KW-1185">Reference proteome</keyword>
<gene>
    <name evidence="24" type="ORF">B4U79_02317</name>
</gene>